<gene>
    <name evidence="2" type="ORF">OUZ56_006743</name>
</gene>
<keyword evidence="3" id="KW-1185">Reference proteome</keyword>
<evidence type="ECO:0000313" key="3">
    <source>
        <dbReference type="Proteomes" id="UP001234178"/>
    </source>
</evidence>
<name>A0ABQ9YWJ9_9CRUS</name>
<organism evidence="2 3">
    <name type="scientific">Daphnia magna</name>
    <dbReference type="NCBI Taxonomy" id="35525"/>
    <lineage>
        <taxon>Eukaryota</taxon>
        <taxon>Metazoa</taxon>
        <taxon>Ecdysozoa</taxon>
        <taxon>Arthropoda</taxon>
        <taxon>Crustacea</taxon>
        <taxon>Branchiopoda</taxon>
        <taxon>Diplostraca</taxon>
        <taxon>Cladocera</taxon>
        <taxon>Anomopoda</taxon>
        <taxon>Daphniidae</taxon>
        <taxon>Daphnia</taxon>
    </lineage>
</organism>
<evidence type="ECO:0000256" key="1">
    <source>
        <dbReference type="SAM" id="Phobius"/>
    </source>
</evidence>
<keyword evidence="1" id="KW-0472">Membrane</keyword>
<protein>
    <submittedName>
        <fullName evidence="2">Uncharacterized protein</fullName>
    </submittedName>
</protein>
<reference evidence="2 3" key="1">
    <citation type="journal article" date="2023" name="Nucleic Acids Res.">
        <title>The hologenome of Daphnia magna reveals possible DNA methylation and microbiome-mediated evolution of the host genome.</title>
        <authorList>
            <person name="Chaturvedi A."/>
            <person name="Li X."/>
            <person name="Dhandapani V."/>
            <person name="Marshall H."/>
            <person name="Kissane S."/>
            <person name="Cuenca-Cambronero M."/>
            <person name="Asole G."/>
            <person name="Calvet F."/>
            <person name="Ruiz-Romero M."/>
            <person name="Marangio P."/>
            <person name="Guigo R."/>
            <person name="Rago D."/>
            <person name="Mirbahai L."/>
            <person name="Eastwood N."/>
            <person name="Colbourne J.K."/>
            <person name="Zhou J."/>
            <person name="Mallon E."/>
            <person name="Orsini L."/>
        </authorList>
    </citation>
    <scope>NUCLEOTIDE SEQUENCE [LARGE SCALE GENOMIC DNA]</scope>
    <source>
        <strain evidence="2">LRV0_1</strain>
    </source>
</reference>
<proteinExistence type="predicted"/>
<evidence type="ECO:0000313" key="2">
    <source>
        <dbReference type="EMBL" id="KAK4005019.1"/>
    </source>
</evidence>
<keyword evidence="1" id="KW-0812">Transmembrane</keyword>
<feature type="transmembrane region" description="Helical" evidence="1">
    <location>
        <begin position="31"/>
        <end position="52"/>
    </location>
</feature>
<dbReference type="Proteomes" id="UP001234178">
    <property type="component" value="Unassembled WGS sequence"/>
</dbReference>
<keyword evidence="1" id="KW-1133">Transmembrane helix</keyword>
<dbReference type="EMBL" id="JAOYFB010000001">
    <property type="protein sequence ID" value="KAK4005019.1"/>
    <property type="molecule type" value="Genomic_DNA"/>
</dbReference>
<sequence length="199" mass="23428">MDAIETGKRCPAIHPAQAKQHTRGAQHRTDILFCFVLFFSIWGKDALGWRLVCRLLLYRMKSVSSECVKVSHNTTTGEWRVGESTFCLHQRGRTTGDPDRRREESNPIKIVCFFCFCFVNVFFLFCFVCFVCFFERERETERDREKRWTEKENVGKNVEAARVIFELLLLSMAGRDEDGRAVTIRQLFIFFFKSHVFIK</sequence>
<feature type="transmembrane region" description="Helical" evidence="1">
    <location>
        <begin position="108"/>
        <end position="134"/>
    </location>
</feature>
<accession>A0ABQ9YWJ9</accession>
<comment type="caution">
    <text evidence="2">The sequence shown here is derived from an EMBL/GenBank/DDBJ whole genome shotgun (WGS) entry which is preliminary data.</text>
</comment>